<dbReference type="PROSITE" id="PS00356">
    <property type="entry name" value="HTH_LACI_1"/>
    <property type="match status" value="1"/>
</dbReference>
<dbReference type="PANTHER" id="PTHR30146">
    <property type="entry name" value="LACI-RELATED TRANSCRIPTIONAL REPRESSOR"/>
    <property type="match status" value="1"/>
</dbReference>
<name>A0A1C7I5C5_9FIRM</name>
<sequence length="325" mass="36055">MASIRDVAKQAGVGVGTVSRALNGTGYVSTDTKKKIEKAARKLGYTPNELARNLYRNRTGIVGVMVPDLDHPFFSCLAKHIEMELYRQGYKTMICNTIGISDREKDYLDMLDRNMVDGIITGAHSLDGEEYLKRKKPIVSIDREFGPGIPLIGSDHAMGGRMAAELLVKNGCRKVLQVSGVAPGVAAQERHSVFKQVMQEQGVELLDMVMDWNVFDWNAHYEGMEKFLGRHPDIDGVFGGDMAAIACMNAVLQKGIRVPEEVKIIGFDGMDVTRMVYPRLTAVRQNVQLLAELCVNTLLDLVEERKGVPHRQILDVEMQFGGTTL</sequence>
<keyword evidence="3" id="KW-0238">DNA-binding</keyword>
<dbReference type="PROSITE" id="PS50943">
    <property type="entry name" value="HTH_CROC1"/>
    <property type="match status" value="1"/>
</dbReference>
<dbReference type="RefSeq" id="WP_065541074.1">
    <property type="nucleotide sequence ID" value="NZ_CP015405.2"/>
</dbReference>
<evidence type="ECO:0000259" key="5">
    <source>
        <dbReference type="PROSITE" id="PS50932"/>
    </source>
</evidence>
<dbReference type="Proteomes" id="UP000092574">
    <property type="component" value="Chromosome"/>
</dbReference>
<dbReference type="Gene3D" id="3.40.50.2300">
    <property type="match status" value="2"/>
</dbReference>
<dbReference type="GO" id="GO:0003700">
    <property type="term" value="F:DNA-binding transcription factor activity"/>
    <property type="evidence" value="ECO:0007669"/>
    <property type="project" value="TreeGrafter"/>
</dbReference>
<dbReference type="AlphaFoldDB" id="A0A1C7I5C5"/>
<dbReference type="EMBL" id="CP015405">
    <property type="protein sequence ID" value="ANU74850.1"/>
    <property type="molecule type" value="Genomic_DNA"/>
</dbReference>
<dbReference type="OrthoDB" id="9796186at2"/>
<evidence type="ECO:0000256" key="3">
    <source>
        <dbReference type="ARBA" id="ARBA00023125"/>
    </source>
</evidence>
<keyword evidence="8" id="KW-1185">Reference proteome</keyword>
<gene>
    <name evidence="7" type="ORF">A4V09_03185</name>
</gene>
<dbReference type="Pfam" id="PF00356">
    <property type="entry name" value="LacI"/>
    <property type="match status" value="1"/>
</dbReference>
<dbReference type="KEGG" id="byl:A4V09_03185"/>
<proteinExistence type="predicted"/>
<dbReference type="Gene3D" id="1.10.260.40">
    <property type="entry name" value="lambda repressor-like DNA-binding domains"/>
    <property type="match status" value="1"/>
</dbReference>
<dbReference type="SMART" id="SM00354">
    <property type="entry name" value="HTH_LACI"/>
    <property type="match status" value="1"/>
</dbReference>
<dbReference type="InterPro" id="IPR010982">
    <property type="entry name" value="Lambda_DNA-bd_dom_sf"/>
</dbReference>
<dbReference type="CDD" id="cd01392">
    <property type="entry name" value="HTH_LacI"/>
    <property type="match status" value="1"/>
</dbReference>
<dbReference type="InterPro" id="IPR000843">
    <property type="entry name" value="HTH_LacI"/>
</dbReference>
<keyword evidence="2" id="KW-0805">Transcription regulation</keyword>
<dbReference type="Pfam" id="PF13377">
    <property type="entry name" value="Peripla_BP_3"/>
    <property type="match status" value="1"/>
</dbReference>
<feature type="domain" description="HTH cro/C1-type" evidence="6">
    <location>
        <begin position="3"/>
        <end position="50"/>
    </location>
</feature>
<dbReference type="CDD" id="cd06291">
    <property type="entry name" value="PBP1_Qymf-like"/>
    <property type="match status" value="1"/>
</dbReference>
<evidence type="ECO:0000256" key="4">
    <source>
        <dbReference type="ARBA" id="ARBA00023163"/>
    </source>
</evidence>
<evidence type="ECO:0000313" key="7">
    <source>
        <dbReference type="EMBL" id="ANU74850.1"/>
    </source>
</evidence>
<evidence type="ECO:0000256" key="1">
    <source>
        <dbReference type="ARBA" id="ARBA00022491"/>
    </source>
</evidence>
<dbReference type="InterPro" id="IPR028082">
    <property type="entry name" value="Peripla_BP_I"/>
</dbReference>
<evidence type="ECO:0000313" key="8">
    <source>
        <dbReference type="Proteomes" id="UP000092574"/>
    </source>
</evidence>
<dbReference type="GO" id="GO:0000976">
    <property type="term" value="F:transcription cis-regulatory region binding"/>
    <property type="evidence" value="ECO:0007669"/>
    <property type="project" value="TreeGrafter"/>
</dbReference>
<dbReference type="InterPro" id="IPR001387">
    <property type="entry name" value="Cro/C1-type_HTH"/>
</dbReference>
<keyword evidence="4" id="KW-0804">Transcription</keyword>
<evidence type="ECO:0000256" key="2">
    <source>
        <dbReference type="ARBA" id="ARBA00023015"/>
    </source>
</evidence>
<dbReference type="SUPFAM" id="SSF47413">
    <property type="entry name" value="lambda repressor-like DNA-binding domains"/>
    <property type="match status" value="1"/>
</dbReference>
<reference evidence="7" key="1">
    <citation type="submission" date="2017-04" db="EMBL/GenBank/DDBJ databases">
        <title>Complete Genome Sequences of Twelve Strains of a Stable Defined Moderately Diverse Mouse Microbiota 2 (sDMDMm2).</title>
        <authorList>
            <person name="Uchimura Y."/>
            <person name="Wyss M."/>
            <person name="Brugiroux S."/>
            <person name="Limenitakis J.P."/>
            <person name="Stecher B."/>
            <person name="McCoy K.D."/>
            <person name="Macpherson A.J."/>
        </authorList>
    </citation>
    <scope>NUCLEOTIDE SEQUENCE</scope>
    <source>
        <strain evidence="7">YL58</strain>
    </source>
</reference>
<dbReference type="SUPFAM" id="SSF53822">
    <property type="entry name" value="Periplasmic binding protein-like I"/>
    <property type="match status" value="1"/>
</dbReference>
<keyword evidence="1" id="KW-0678">Repressor</keyword>
<evidence type="ECO:0000259" key="6">
    <source>
        <dbReference type="PROSITE" id="PS50943"/>
    </source>
</evidence>
<protein>
    <submittedName>
        <fullName evidence="7">LacI family transcriptional regulator</fullName>
    </submittedName>
</protein>
<dbReference type="InterPro" id="IPR046335">
    <property type="entry name" value="LacI/GalR-like_sensor"/>
</dbReference>
<feature type="domain" description="HTH lacI-type" evidence="5">
    <location>
        <begin position="2"/>
        <end position="56"/>
    </location>
</feature>
<accession>A0A1C7I5C5</accession>
<organism evidence="7 8">
    <name type="scientific">Blautia pseudococcoides</name>
    <dbReference type="NCBI Taxonomy" id="1796616"/>
    <lineage>
        <taxon>Bacteria</taxon>
        <taxon>Bacillati</taxon>
        <taxon>Bacillota</taxon>
        <taxon>Clostridia</taxon>
        <taxon>Lachnospirales</taxon>
        <taxon>Lachnospiraceae</taxon>
        <taxon>Blautia</taxon>
    </lineage>
</organism>
<dbReference type="PANTHER" id="PTHR30146:SF95">
    <property type="entry name" value="RIBOSE OPERON REPRESSOR"/>
    <property type="match status" value="1"/>
</dbReference>
<dbReference type="STRING" id="1796616.A4V09_03185"/>
<dbReference type="PROSITE" id="PS50932">
    <property type="entry name" value="HTH_LACI_2"/>
    <property type="match status" value="1"/>
</dbReference>